<dbReference type="GO" id="GO:0030335">
    <property type="term" value="P:positive regulation of cell migration"/>
    <property type="evidence" value="ECO:0007669"/>
    <property type="project" value="TreeGrafter"/>
</dbReference>
<keyword evidence="8" id="KW-1133">Transmembrane helix</keyword>
<evidence type="ECO:0000256" key="4">
    <source>
        <dbReference type="ARBA" id="ARBA00023157"/>
    </source>
</evidence>
<keyword evidence="8" id="KW-0812">Transmembrane</keyword>
<keyword evidence="4" id="KW-1015">Disulfide bond</keyword>
<evidence type="ECO:0000256" key="8">
    <source>
        <dbReference type="SAM" id="Phobius"/>
    </source>
</evidence>
<gene>
    <name evidence="12" type="ORF">MATL_G00030160</name>
</gene>
<feature type="region of interest" description="Disordered" evidence="7">
    <location>
        <begin position="764"/>
        <end position="788"/>
    </location>
</feature>
<sequence length="807" mass="89923">MRPLAALCFLCGFFLASTLSEFLGCTPRKSVPYHVGGNIKLFREDGVWNYSTMLLREDLGLLFLGAREAIFALDINDISSKKTQVYWNVTEEKQRECTYKGKNADTECRNYIRVLHKMDDNRMYVCGTNAFSPTCDYMTYAEGQLKLEETQGEGKGKCPFDPFQRHSSIMIDGDLYSATAINFLGSEPVVLRSSLTAIRTEFKSSWLNEPIFVHMDVVRESENSSDGDDDKVYMFFSENAVEYDFPSKLMVSRVARVCKGDLGGHRTLQKRWTSFLKARLDCSVPERSLPYIVQDVFLLQHSDWRKSIFYAVFTPQSGSSDVSAVCAYSVPSIGNVFSKGRYKTPVTVETSYMKWVMYTGELPVPRPGACINDAVRKLGIESSLGLPDKTLQFVRDRPLMDEVVQPLNRKPLLVKKGPMFTRIVVDRVTALDGQSYDVMFIGTENGFVQKAVNYDGEMVIIEEVQLFQSPEPVKILRLSSNTSQLYAGSETGAVQMALSECGRYTSCVDCVLARDPYCAWDPTAALCTTLSSAHSTSDTALIQSVKDGNAFLCPKPVIVKPENYTLIPGNNINLRCQSDINLAQMHWYFNDQPLNTSDTKYFFYSEGIMILDVSAADEGQYICQAVEQVKGQQYPRTVAAYHLQPRIEVTEPPPTPLPTEGPVVTPEVTPDRGPTRGEESPLLPQSSSERGKLVALQVSVALVSLLLVSLLLWNVHRGHFPLLRCFGARSPRRSGLGQAQSLSANSHQVPFQAKVSSEDKLLVTPSNCNASNNHSSGDSAGNRNHCPSPRVVSPMDVFKYINDESEI</sequence>
<feature type="domain" description="Ig-like" evidence="10">
    <location>
        <begin position="554"/>
        <end position="639"/>
    </location>
</feature>
<dbReference type="InterPro" id="IPR001627">
    <property type="entry name" value="Semap_dom"/>
</dbReference>
<dbReference type="InterPro" id="IPR036179">
    <property type="entry name" value="Ig-like_dom_sf"/>
</dbReference>
<dbReference type="AlphaFoldDB" id="A0A9D3QIJ9"/>
<dbReference type="InterPro" id="IPR036352">
    <property type="entry name" value="Semap_dom_sf"/>
</dbReference>
<comment type="similarity">
    <text evidence="2">Belongs to the semaphorin family.</text>
</comment>
<dbReference type="Gene3D" id="2.130.10.10">
    <property type="entry name" value="YVTN repeat-like/Quinoprotein amine dehydrogenase"/>
    <property type="match status" value="1"/>
</dbReference>
<dbReference type="InterPro" id="IPR015943">
    <property type="entry name" value="WD40/YVTN_repeat-like_dom_sf"/>
</dbReference>
<feature type="transmembrane region" description="Helical" evidence="8">
    <location>
        <begin position="694"/>
        <end position="715"/>
    </location>
</feature>
<dbReference type="Pfam" id="PF01437">
    <property type="entry name" value="PSI"/>
    <property type="match status" value="1"/>
</dbReference>
<feature type="chain" id="PRO_5038701588" description="Semaphorin-4E-like" evidence="9">
    <location>
        <begin position="21"/>
        <end position="807"/>
    </location>
</feature>
<dbReference type="InterPro" id="IPR013783">
    <property type="entry name" value="Ig-like_fold"/>
</dbReference>
<dbReference type="InterPro" id="IPR016201">
    <property type="entry name" value="PSI"/>
</dbReference>
<proteinExistence type="inferred from homology"/>
<dbReference type="InterPro" id="IPR002165">
    <property type="entry name" value="Plexin_repeat"/>
</dbReference>
<evidence type="ECO:0000313" key="13">
    <source>
        <dbReference type="Proteomes" id="UP001046870"/>
    </source>
</evidence>
<dbReference type="SMART" id="SM00409">
    <property type="entry name" value="IG"/>
    <property type="match status" value="1"/>
</dbReference>
<dbReference type="FunFam" id="2.130.10.10:FF:001703">
    <property type="entry name" value="Semaphorin 4e"/>
    <property type="match status" value="1"/>
</dbReference>
<dbReference type="GO" id="GO:0071526">
    <property type="term" value="P:semaphorin-plexin signaling pathway"/>
    <property type="evidence" value="ECO:0007669"/>
    <property type="project" value="TreeGrafter"/>
</dbReference>
<dbReference type="InterPro" id="IPR003599">
    <property type="entry name" value="Ig_sub"/>
</dbReference>
<keyword evidence="3 8" id="KW-0472">Membrane</keyword>
<feature type="domain" description="Sema" evidence="11">
    <location>
        <begin position="28"/>
        <end position="498"/>
    </location>
</feature>
<feature type="compositionally biased region" description="Polar residues" evidence="7">
    <location>
        <begin position="764"/>
        <end position="782"/>
    </location>
</feature>
<dbReference type="GO" id="GO:0001755">
    <property type="term" value="P:neural crest cell migration"/>
    <property type="evidence" value="ECO:0007669"/>
    <property type="project" value="TreeGrafter"/>
</dbReference>
<dbReference type="PROSITE" id="PS51004">
    <property type="entry name" value="SEMA"/>
    <property type="match status" value="1"/>
</dbReference>
<dbReference type="GO" id="GO:0045499">
    <property type="term" value="F:chemorepellent activity"/>
    <property type="evidence" value="ECO:0007669"/>
    <property type="project" value="TreeGrafter"/>
</dbReference>
<comment type="caution">
    <text evidence="6">Lacks conserved residue(s) required for the propagation of feature annotation.</text>
</comment>
<evidence type="ECO:0000259" key="11">
    <source>
        <dbReference type="PROSITE" id="PS51004"/>
    </source>
</evidence>
<evidence type="ECO:0008006" key="14">
    <source>
        <dbReference type="Google" id="ProtNLM"/>
    </source>
</evidence>
<dbReference type="InterPro" id="IPR007110">
    <property type="entry name" value="Ig-like_dom"/>
</dbReference>
<dbReference type="Gene3D" id="2.60.40.10">
    <property type="entry name" value="Immunoglobulins"/>
    <property type="match status" value="1"/>
</dbReference>
<evidence type="ECO:0000256" key="6">
    <source>
        <dbReference type="PROSITE-ProRule" id="PRU00352"/>
    </source>
</evidence>
<evidence type="ECO:0000256" key="5">
    <source>
        <dbReference type="ARBA" id="ARBA00023180"/>
    </source>
</evidence>
<dbReference type="SMART" id="SM00423">
    <property type="entry name" value="PSI"/>
    <property type="match status" value="1"/>
</dbReference>
<accession>A0A9D3QIJ9</accession>
<dbReference type="Proteomes" id="UP001046870">
    <property type="component" value="Chromosome 2"/>
</dbReference>
<dbReference type="PANTHER" id="PTHR11036">
    <property type="entry name" value="SEMAPHORIN"/>
    <property type="match status" value="1"/>
</dbReference>
<protein>
    <recommendedName>
        <fullName evidence="14">Semaphorin-4E-like</fullName>
    </recommendedName>
</protein>
<dbReference type="SMART" id="SM00630">
    <property type="entry name" value="Sema"/>
    <property type="match status" value="1"/>
</dbReference>
<dbReference type="Pfam" id="PF01403">
    <property type="entry name" value="Sema"/>
    <property type="match status" value="1"/>
</dbReference>
<dbReference type="Pfam" id="PF13927">
    <property type="entry name" value="Ig_3"/>
    <property type="match status" value="1"/>
</dbReference>
<feature type="compositionally biased region" description="Basic and acidic residues" evidence="7">
    <location>
        <begin position="669"/>
        <end position="679"/>
    </location>
</feature>
<feature type="signal peptide" evidence="9">
    <location>
        <begin position="1"/>
        <end position="20"/>
    </location>
</feature>
<dbReference type="GO" id="GO:0000122">
    <property type="term" value="P:negative regulation of transcription by RNA polymerase II"/>
    <property type="evidence" value="ECO:0007669"/>
    <property type="project" value="TreeGrafter"/>
</dbReference>
<dbReference type="SUPFAM" id="SSF103575">
    <property type="entry name" value="Plexin repeat"/>
    <property type="match status" value="1"/>
</dbReference>
<evidence type="ECO:0000256" key="3">
    <source>
        <dbReference type="ARBA" id="ARBA00023136"/>
    </source>
</evidence>
<dbReference type="Gene3D" id="3.30.1680.10">
    <property type="entry name" value="ligand-binding face of the semaphorins, domain 2"/>
    <property type="match status" value="1"/>
</dbReference>
<dbReference type="OrthoDB" id="9988752at2759"/>
<dbReference type="GO" id="GO:0005615">
    <property type="term" value="C:extracellular space"/>
    <property type="evidence" value="ECO:0007669"/>
    <property type="project" value="TreeGrafter"/>
</dbReference>
<evidence type="ECO:0000256" key="7">
    <source>
        <dbReference type="SAM" id="MobiDB-lite"/>
    </source>
</evidence>
<evidence type="ECO:0000256" key="2">
    <source>
        <dbReference type="ARBA" id="ARBA00009492"/>
    </source>
</evidence>
<name>A0A9D3QIJ9_MEGAT</name>
<dbReference type="GO" id="GO:0007411">
    <property type="term" value="P:axon guidance"/>
    <property type="evidence" value="ECO:0007669"/>
    <property type="project" value="UniProtKB-ARBA"/>
</dbReference>
<dbReference type="GO" id="GO:0043931">
    <property type="term" value="P:ossification involved in bone maturation"/>
    <property type="evidence" value="ECO:0007669"/>
    <property type="project" value="TreeGrafter"/>
</dbReference>
<comment type="subcellular location">
    <subcellularLocation>
        <location evidence="1">Membrane</location>
    </subcellularLocation>
</comment>
<dbReference type="GO" id="GO:0030215">
    <property type="term" value="F:semaphorin receptor binding"/>
    <property type="evidence" value="ECO:0007669"/>
    <property type="project" value="InterPro"/>
</dbReference>
<dbReference type="SUPFAM" id="SSF101912">
    <property type="entry name" value="Sema domain"/>
    <property type="match status" value="1"/>
</dbReference>
<dbReference type="InterPro" id="IPR027231">
    <property type="entry name" value="Semaphorin"/>
</dbReference>
<evidence type="ECO:0000259" key="10">
    <source>
        <dbReference type="PROSITE" id="PS50835"/>
    </source>
</evidence>
<dbReference type="PANTHER" id="PTHR11036:SF135">
    <property type="entry name" value="SEMAPHORIN 4D ISOFORM X1-RELATED"/>
    <property type="match status" value="1"/>
</dbReference>
<dbReference type="InterPro" id="IPR003598">
    <property type="entry name" value="Ig_sub2"/>
</dbReference>
<keyword evidence="9" id="KW-0732">Signal</keyword>
<evidence type="ECO:0000256" key="9">
    <source>
        <dbReference type="SAM" id="SignalP"/>
    </source>
</evidence>
<organism evidence="12 13">
    <name type="scientific">Megalops atlanticus</name>
    <name type="common">Tarpon</name>
    <name type="synonym">Clupea gigantea</name>
    <dbReference type="NCBI Taxonomy" id="7932"/>
    <lineage>
        <taxon>Eukaryota</taxon>
        <taxon>Metazoa</taxon>
        <taxon>Chordata</taxon>
        <taxon>Craniata</taxon>
        <taxon>Vertebrata</taxon>
        <taxon>Euteleostomi</taxon>
        <taxon>Actinopterygii</taxon>
        <taxon>Neopterygii</taxon>
        <taxon>Teleostei</taxon>
        <taxon>Elopiformes</taxon>
        <taxon>Megalopidae</taxon>
        <taxon>Megalops</taxon>
    </lineage>
</organism>
<evidence type="ECO:0000313" key="12">
    <source>
        <dbReference type="EMBL" id="KAG7488219.1"/>
    </source>
</evidence>
<keyword evidence="13" id="KW-1185">Reference proteome</keyword>
<keyword evidence="5" id="KW-0325">Glycoprotein</keyword>
<dbReference type="PROSITE" id="PS50835">
    <property type="entry name" value="IG_LIKE"/>
    <property type="match status" value="1"/>
</dbReference>
<comment type="caution">
    <text evidence="12">The sequence shown here is derived from an EMBL/GenBank/DDBJ whole genome shotgun (WGS) entry which is preliminary data.</text>
</comment>
<dbReference type="SMART" id="SM00408">
    <property type="entry name" value="IGc2"/>
    <property type="match status" value="1"/>
</dbReference>
<evidence type="ECO:0000256" key="1">
    <source>
        <dbReference type="ARBA" id="ARBA00004370"/>
    </source>
</evidence>
<dbReference type="EMBL" id="JAFDVH010000002">
    <property type="protein sequence ID" value="KAG7488219.1"/>
    <property type="molecule type" value="Genomic_DNA"/>
</dbReference>
<dbReference type="SUPFAM" id="SSF48726">
    <property type="entry name" value="Immunoglobulin"/>
    <property type="match status" value="1"/>
</dbReference>
<dbReference type="GO" id="GO:0005886">
    <property type="term" value="C:plasma membrane"/>
    <property type="evidence" value="ECO:0007669"/>
    <property type="project" value="TreeGrafter"/>
</dbReference>
<reference evidence="12" key="1">
    <citation type="submission" date="2021-01" db="EMBL/GenBank/DDBJ databases">
        <authorList>
            <person name="Zahm M."/>
            <person name="Roques C."/>
            <person name="Cabau C."/>
            <person name="Klopp C."/>
            <person name="Donnadieu C."/>
            <person name="Jouanno E."/>
            <person name="Lampietro C."/>
            <person name="Louis A."/>
            <person name="Herpin A."/>
            <person name="Echchiki A."/>
            <person name="Berthelot C."/>
            <person name="Parey E."/>
            <person name="Roest-Crollius H."/>
            <person name="Braasch I."/>
            <person name="Postlethwait J."/>
            <person name="Bobe J."/>
            <person name="Montfort J."/>
            <person name="Bouchez O."/>
            <person name="Begum T."/>
            <person name="Mejri S."/>
            <person name="Adams A."/>
            <person name="Chen W.-J."/>
            <person name="Guiguen Y."/>
        </authorList>
    </citation>
    <scope>NUCLEOTIDE SEQUENCE</scope>
    <source>
        <strain evidence="12">YG-15Mar2019-1</strain>
        <tissue evidence="12">Brain</tissue>
    </source>
</reference>
<feature type="region of interest" description="Disordered" evidence="7">
    <location>
        <begin position="647"/>
        <end position="688"/>
    </location>
</feature>